<dbReference type="InterPro" id="IPR006059">
    <property type="entry name" value="SBP"/>
</dbReference>
<feature type="signal peptide" evidence="1">
    <location>
        <begin position="1"/>
        <end position="22"/>
    </location>
</feature>
<dbReference type="InterPro" id="IPR050490">
    <property type="entry name" value="Bact_solute-bd_prot1"/>
</dbReference>
<reference evidence="2 3" key="1">
    <citation type="submission" date="2019-09" db="EMBL/GenBank/DDBJ databases">
        <title>Genome sequencing of strain KACC 19322.</title>
        <authorList>
            <person name="Heo J."/>
            <person name="Kim S.-J."/>
            <person name="Kim J.-S."/>
            <person name="Hong S.-B."/>
            <person name="Kwon S.-W."/>
        </authorList>
    </citation>
    <scope>NUCLEOTIDE SEQUENCE [LARGE SCALE GENOMIC DNA]</scope>
    <source>
        <strain evidence="2 3">KACC 19322</strain>
    </source>
</reference>
<dbReference type="Pfam" id="PF01547">
    <property type="entry name" value="SBP_bac_1"/>
    <property type="match status" value="1"/>
</dbReference>
<keyword evidence="1" id="KW-0732">Signal</keyword>
<evidence type="ECO:0000256" key="1">
    <source>
        <dbReference type="SAM" id="SignalP"/>
    </source>
</evidence>
<dbReference type="OrthoDB" id="358201at2"/>
<dbReference type="PROSITE" id="PS51257">
    <property type="entry name" value="PROKAR_LIPOPROTEIN"/>
    <property type="match status" value="1"/>
</dbReference>
<organism evidence="2 3">
    <name type="scientific">Protaetiibacter larvae</name>
    <dbReference type="NCBI Taxonomy" id="2592654"/>
    <lineage>
        <taxon>Bacteria</taxon>
        <taxon>Bacillati</taxon>
        <taxon>Actinomycetota</taxon>
        <taxon>Actinomycetes</taxon>
        <taxon>Micrococcales</taxon>
        <taxon>Microbacteriaceae</taxon>
        <taxon>Protaetiibacter</taxon>
    </lineage>
</organism>
<gene>
    <name evidence="2" type="ORF">FLP23_00785</name>
</gene>
<sequence>MNRSSRSKVVLSATITASVALALTGCAGGGNDAAASDSINVVTRWASGSPEAEAQQRVLDAFTAETGIKVTLTEGLENIDDQVETAVAAGKSPDLVIVNLYDKTLGWLDAGVTVAADDYVSDWGLDIDASALDEWRVGGASDGALQGLPFSGFNWPIWYNTKLLADAGVDAVPTTTDELIDAAKKLRAAGIAPFVMGGNDWSGQKLFYQIIQSFTKADEAKQVMQEGGYCASDSFVKGIELFTELRDAGVFVDNVAGFTADDMYATYNAGEAAIMSGGSWAFAATVDAGNDVAANTTLGGFPLPDGSVFDAPTAFQGFTGVGFMVTKKGAEAGHIENVEKLVKAFYADGAIGDFVKTANLVTPVAGDFSASATNPLLQSALALGDSVSYAVLPDVWIGSASDPLIQVITQAYGGGDAQTICAGLDKATQG</sequence>
<dbReference type="Proteomes" id="UP000322159">
    <property type="component" value="Chromosome"/>
</dbReference>
<dbReference type="EMBL" id="CP043504">
    <property type="protein sequence ID" value="QEO08688.1"/>
    <property type="molecule type" value="Genomic_DNA"/>
</dbReference>
<dbReference type="RefSeq" id="WP_149324121.1">
    <property type="nucleotide sequence ID" value="NZ_CP043504.1"/>
</dbReference>
<dbReference type="KEGG" id="lyk:FLP23_00785"/>
<proteinExistence type="predicted"/>
<dbReference type="PANTHER" id="PTHR43649">
    <property type="entry name" value="ARABINOSE-BINDING PROTEIN-RELATED"/>
    <property type="match status" value="1"/>
</dbReference>
<evidence type="ECO:0000313" key="3">
    <source>
        <dbReference type="Proteomes" id="UP000322159"/>
    </source>
</evidence>
<dbReference type="PANTHER" id="PTHR43649:SF30">
    <property type="entry name" value="ABC TRANSPORTER SUBSTRATE-BINDING PROTEIN"/>
    <property type="match status" value="1"/>
</dbReference>
<feature type="chain" id="PRO_5023041004" evidence="1">
    <location>
        <begin position="23"/>
        <end position="430"/>
    </location>
</feature>
<dbReference type="Gene3D" id="3.40.190.10">
    <property type="entry name" value="Periplasmic binding protein-like II"/>
    <property type="match status" value="2"/>
</dbReference>
<dbReference type="SUPFAM" id="SSF53850">
    <property type="entry name" value="Periplasmic binding protein-like II"/>
    <property type="match status" value="1"/>
</dbReference>
<accession>A0A5C1Y5L2</accession>
<keyword evidence="3" id="KW-1185">Reference proteome</keyword>
<evidence type="ECO:0000313" key="2">
    <source>
        <dbReference type="EMBL" id="QEO08688.1"/>
    </source>
</evidence>
<dbReference type="AlphaFoldDB" id="A0A5C1Y5L2"/>
<protein>
    <submittedName>
        <fullName evidence="2">Extracellular solute-binding protein</fullName>
    </submittedName>
</protein>
<name>A0A5C1Y5L2_9MICO</name>